<dbReference type="eggNOG" id="COG1670">
    <property type="taxonomic scope" value="Bacteria"/>
</dbReference>
<dbReference type="GO" id="GO:0016747">
    <property type="term" value="F:acyltransferase activity, transferring groups other than amino-acyl groups"/>
    <property type="evidence" value="ECO:0007669"/>
    <property type="project" value="InterPro"/>
</dbReference>
<dbReference type="InterPro" id="IPR016181">
    <property type="entry name" value="Acyl_CoA_acyltransferase"/>
</dbReference>
<dbReference type="EMBL" id="JRLW01000004">
    <property type="protein sequence ID" value="KGO89977.1"/>
    <property type="molecule type" value="Genomic_DNA"/>
</dbReference>
<evidence type="ECO:0000313" key="3">
    <source>
        <dbReference type="Proteomes" id="UP000030121"/>
    </source>
</evidence>
<dbReference type="PROSITE" id="PS51186">
    <property type="entry name" value="GNAT"/>
    <property type="match status" value="1"/>
</dbReference>
<keyword evidence="3" id="KW-1185">Reference proteome</keyword>
<dbReference type="Gene3D" id="3.40.630.30">
    <property type="match status" value="1"/>
</dbReference>
<dbReference type="STRING" id="1121899.GCA_000430025_01371"/>
<dbReference type="PANTHER" id="PTHR43792">
    <property type="entry name" value="GNAT FAMILY, PUTATIVE (AFU_ORTHOLOGUE AFUA_3G00765)-RELATED-RELATED"/>
    <property type="match status" value="1"/>
</dbReference>
<dbReference type="InterPro" id="IPR051531">
    <property type="entry name" value="N-acetyltransferase"/>
</dbReference>
<dbReference type="Pfam" id="PF13302">
    <property type="entry name" value="Acetyltransf_3"/>
    <property type="match status" value="1"/>
</dbReference>
<keyword evidence="2" id="KW-0808">Transferase</keyword>
<dbReference type="RefSeq" id="WP_026981597.1">
    <property type="nucleotide sequence ID" value="NZ_JRLW01000004.1"/>
</dbReference>
<name>A0A0A2MBB0_9FLAO</name>
<dbReference type="SUPFAM" id="SSF55729">
    <property type="entry name" value="Acyl-CoA N-acyltransferases (Nat)"/>
    <property type="match status" value="1"/>
</dbReference>
<feature type="domain" description="N-acetyltransferase" evidence="1">
    <location>
        <begin position="10"/>
        <end position="173"/>
    </location>
</feature>
<sequence length="180" mass="21213">MKIIIETERLLIRELLPSDKEGIFHLDSDMDVHEYLGKNPIKTIEEAQNIIDFVRLQYQENGIGRWAVLLKETHEFIGWAGLKLVKEEINGHRNFYDLGYRFIKSFWQKGYGYEAAKACLDYAFNEMHLKNVYAHAMIGNEGSKRILEKIGMKNTGTFFHDKEECVWFELSKEDYLLQNQ</sequence>
<proteinExistence type="predicted"/>
<dbReference type="Proteomes" id="UP000030121">
    <property type="component" value="Unassembled WGS sequence"/>
</dbReference>
<accession>A0A0A2MBB0</accession>
<dbReference type="PANTHER" id="PTHR43792:SF16">
    <property type="entry name" value="N-ACETYLTRANSFERASE DOMAIN-CONTAINING PROTEIN"/>
    <property type="match status" value="1"/>
</dbReference>
<evidence type="ECO:0000259" key="1">
    <source>
        <dbReference type="PROSITE" id="PS51186"/>
    </source>
</evidence>
<evidence type="ECO:0000313" key="2">
    <source>
        <dbReference type="EMBL" id="KGO89977.1"/>
    </source>
</evidence>
<gene>
    <name evidence="2" type="ORF">Q764_05040</name>
</gene>
<dbReference type="OrthoDB" id="9788916at2"/>
<dbReference type="AlphaFoldDB" id="A0A0A2MBB0"/>
<comment type="caution">
    <text evidence="2">The sequence shown here is derived from an EMBL/GenBank/DDBJ whole genome shotgun (WGS) entry which is preliminary data.</text>
</comment>
<organism evidence="2 3">
    <name type="scientific">Flavobacterium suncheonense GH29-5 = DSM 17707</name>
    <dbReference type="NCBI Taxonomy" id="1121899"/>
    <lineage>
        <taxon>Bacteria</taxon>
        <taxon>Pseudomonadati</taxon>
        <taxon>Bacteroidota</taxon>
        <taxon>Flavobacteriia</taxon>
        <taxon>Flavobacteriales</taxon>
        <taxon>Flavobacteriaceae</taxon>
        <taxon>Flavobacterium</taxon>
    </lineage>
</organism>
<dbReference type="InterPro" id="IPR000182">
    <property type="entry name" value="GNAT_dom"/>
</dbReference>
<protein>
    <submittedName>
        <fullName evidence="2">GNAT family acetyltransferase</fullName>
    </submittedName>
</protein>
<reference evidence="2 3" key="1">
    <citation type="submission" date="2013-09" db="EMBL/GenBank/DDBJ databases">
        <authorList>
            <person name="Zeng Z."/>
            <person name="Chen C."/>
        </authorList>
    </citation>
    <scope>NUCLEOTIDE SEQUENCE [LARGE SCALE GENOMIC DNA]</scope>
    <source>
        <strain evidence="2 3">GH29-5</strain>
    </source>
</reference>